<keyword evidence="4 5" id="KW-0472">Membrane</keyword>
<feature type="transmembrane region" description="Helical" evidence="5">
    <location>
        <begin position="208"/>
        <end position="230"/>
    </location>
</feature>
<dbReference type="Gene3D" id="1.20.1250.20">
    <property type="entry name" value="MFS general substrate transporter like domains"/>
    <property type="match status" value="1"/>
</dbReference>
<proteinExistence type="predicted"/>
<gene>
    <name evidence="7" type="ORF">HD597_004279</name>
</gene>
<dbReference type="InterPro" id="IPR020846">
    <property type="entry name" value="MFS_dom"/>
</dbReference>
<evidence type="ECO:0000313" key="7">
    <source>
        <dbReference type="EMBL" id="MCP2357259.1"/>
    </source>
</evidence>
<organism evidence="7 8">
    <name type="scientific">Nonomuraea thailandensis</name>
    <dbReference type="NCBI Taxonomy" id="1188745"/>
    <lineage>
        <taxon>Bacteria</taxon>
        <taxon>Bacillati</taxon>
        <taxon>Actinomycetota</taxon>
        <taxon>Actinomycetes</taxon>
        <taxon>Streptosporangiales</taxon>
        <taxon>Streptosporangiaceae</taxon>
        <taxon>Nonomuraea</taxon>
    </lineage>
</organism>
<dbReference type="PANTHER" id="PTHR42910">
    <property type="entry name" value="TRANSPORTER SCO4007-RELATED"/>
    <property type="match status" value="1"/>
</dbReference>
<comment type="subcellular location">
    <subcellularLocation>
        <location evidence="1">Cell membrane</location>
        <topology evidence="1">Multi-pass membrane protein</topology>
    </subcellularLocation>
</comment>
<keyword evidence="8" id="KW-1185">Reference proteome</keyword>
<accession>A0A9X2GGV0</accession>
<feature type="transmembrane region" description="Helical" evidence="5">
    <location>
        <begin position="93"/>
        <end position="118"/>
    </location>
</feature>
<reference evidence="7" key="1">
    <citation type="submission" date="2022-06" db="EMBL/GenBank/DDBJ databases">
        <title>Sequencing the genomes of 1000 actinobacteria strains.</title>
        <authorList>
            <person name="Klenk H.-P."/>
        </authorList>
    </citation>
    <scope>NUCLEOTIDE SEQUENCE</scope>
    <source>
        <strain evidence="7">DSM 46694</strain>
    </source>
</reference>
<feature type="transmembrane region" description="Helical" evidence="5">
    <location>
        <begin position="39"/>
        <end position="57"/>
    </location>
</feature>
<dbReference type="GO" id="GO:0005886">
    <property type="term" value="C:plasma membrane"/>
    <property type="evidence" value="ECO:0007669"/>
    <property type="project" value="UniProtKB-SubCell"/>
</dbReference>
<feature type="transmembrane region" description="Helical" evidence="5">
    <location>
        <begin position="158"/>
        <end position="176"/>
    </location>
</feature>
<name>A0A9X2GGV0_9ACTN</name>
<evidence type="ECO:0000313" key="8">
    <source>
        <dbReference type="Proteomes" id="UP001139648"/>
    </source>
</evidence>
<evidence type="ECO:0000256" key="1">
    <source>
        <dbReference type="ARBA" id="ARBA00004651"/>
    </source>
</evidence>
<evidence type="ECO:0000256" key="4">
    <source>
        <dbReference type="ARBA" id="ARBA00023136"/>
    </source>
</evidence>
<dbReference type="Pfam" id="PF07690">
    <property type="entry name" value="MFS_1"/>
    <property type="match status" value="1"/>
</dbReference>
<dbReference type="PANTHER" id="PTHR42910:SF1">
    <property type="entry name" value="MAJOR FACILITATOR SUPERFAMILY (MFS) PROFILE DOMAIN-CONTAINING PROTEIN"/>
    <property type="match status" value="1"/>
</dbReference>
<dbReference type="Proteomes" id="UP001139648">
    <property type="component" value="Unassembled WGS sequence"/>
</dbReference>
<dbReference type="GO" id="GO:0022857">
    <property type="term" value="F:transmembrane transporter activity"/>
    <property type="evidence" value="ECO:0007669"/>
    <property type="project" value="InterPro"/>
</dbReference>
<dbReference type="EMBL" id="JAMZEB010000002">
    <property type="protein sequence ID" value="MCP2357259.1"/>
    <property type="molecule type" value="Genomic_DNA"/>
</dbReference>
<dbReference type="SUPFAM" id="SSF103473">
    <property type="entry name" value="MFS general substrate transporter"/>
    <property type="match status" value="1"/>
</dbReference>
<feature type="transmembrane region" description="Helical" evidence="5">
    <location>
        <begin position="296"/>
        <end position="315"/>
    </location>
</feature>
<feature type="domain" description="Major facilitator superfamily (MFS) profile" evidence="6">
    <location>
        <begin position="1"/>
        <end position="386"/>
    </location>
</feature>
<dbReference type="AlphaFoldDB" id="A0A9X2GGV0"/>
<dbReference type="CDD" id="cd17324">
    <property type="entry name" value="MFS_NepI_like"/>
    <property type="match status" value="1"/>
</dbReference>
<feature type="transmembrane region" description="Helical" evidence="5">
    <location>
        <begin position="360"/>
        <end position="380"/>
    </location>
</feature>
<evidence type="ECO:0000256" key="3">
    <source>
        <dbReference type="ARBA" id="ARBA00022989"/>
    </source>
</evidence>
<comment type="caution">
    <text evidence="7">The sequence shown here is derived from an EMBL/GenBank/DDBJ whole genome shotgun (WGS) entry which is preliminary data.</text>
</comment>
<evidence type="ECO:0000259" key="6">
    <source>
        <dbReference type="PROSITE" id="PS50850"/>
    </source>
</evidence>
<evidence type="ECO:0000256" key="5">
    <source>
        <dbReference type="SAM" id="Phobius"/>
    </source>
</evidence>
<dbReference type="RefSeq" id="WP_253744399.1">
    <property type="nucleotide sequence ID" value="NZ_BAABKA010000015.1"/>
</dbReference>
<feature type="transmembrane region" description="Helical" evidence="5">
    <location>
        <begin position="335"/>
        <end position="354"/>
    </location>
</feature>
<feature type="transmembrane region" description="Helical" evidence="5">
    <location>
        <begin position="130"/>
        <end position="152"/>
    </location>
</feature>
<feature type="transmembrane region" description="Helical" evidence="5">
    <location>
        <begin position="69"/>
        <end position="87"/>
    </location>
</feature>
<feature type="transmembrane region" description="Helical" evidence="5">
    <location>
        <begin position="270"/>
        <end position="290"/>
    </location>
</feature>
<evidence type="ECO:0000256" key="2">
    <source>
        <dbReference type="ARBA" id="ARBA00022692"/>
    </source>
</evidence>
<protein>
    <submittedName>
        <fullName evidence="7">MFS family arabinose efflux permease</fullName>
    </submittedName>
</protein>
<dbReference type="PROSITE" id="PS50850">
    <property type="entry name" value="MFS"/>
    <property type="match status" value="1"/>
</dbReference>
<keyword evidence="3 5" id="KW-1133">Transmembrane helix</keyword>
<keyword evidence="2 5" id="KW-0812">Transmembrane</keyword>
<dbReference type="InterPro" id="IPR036259">
    <property type="entry name" value="MFS_trans_sf"/>
</dbReference>
<sequence length="391" mass="39338">MALILLLALAGGVAVGNVYFPQVVGPAVAAGLGVAPETAAQVVTATQFGYAAGIVLLVPLGDRIPHRRLIVGLLALTALGLLAAGSAPTLGALLAAGVFTGAATVAGPVIGPMAAGLVGEDRRGMVSGMLLSGGLGGMLLSRTFGGVLAEWLGWRAPYLVAAAIVSIIALVLLRALPETAPPSAQRYPELLAGSLRLLRTEPELRRSCLYQATVFAGFSAVWTSVTLLLTGPAYGLPASAAGVLALVNAATMVCTPIAGRLVDRRGPDRVNLVCLIGVIASAPVLAIGGLGGTPGLAGLVLGSLLLDVAMQSGMVANQVRVYGLRAEARSRLTTAFMACAYAGGAAGSWLGTLAHGRTGWTGVCALVAVLAALALARHLMARPVERPSRTA</sequence>
<feature type="transmembrane region" description="Helical" evidence="5">
    <location>
        <begin position="236"/>
        <end position="258"/>
    </location>
</feature>
<dbReference type="InterPro" id="IPR011701">
    <property type="entry name" value="MFS"/>
</dbReference>